<sequence length="73" mass="7968">MQAEKTAADARREVRECEVRIKRQIAFIAELKNDGIPHAVAVAQALLATMQNSLDRARATVEAHCSLHEVASG</sequence>
<name>A0ABT3P1P8_9PROT</name>
<evidence type="ECO:0000313" key="1">
    <source>
        <dbReference type="EMBL" id="MCW8088333.1"/>
    </source>
</evidence>
<proteinExistence type="predicted"/>
<dbReference type="EMBL" id="JAPFQI010000033">
    <property type="protein sequence ID" value="MCW8088333.1"/>
    <property type="molecule type" value="Genomic_DNA"/>
</dbReference>
<dbReference type="RefSeq" id="WP_301592531.1">
    <property type="nucleotide sequence ID" value="NZ_JAPFQI010000033.1"/>
</dbReference>
<organism evidence="1 2">
    <name type="scientific">Sabulicella glaciei</name>
    <dbReference type="NCBI Taxonomy" id="2984948"/>
    <lineage>
        <taxon>Bacteria</taxon>
        <taxon>Pseudomonadati</taxon>
        <taxon>Pseudomonadota</taxon>
        <taxon>Alphaproteobacteria</taxon>
        <taxon>Acetobacterales</taxon>
        <taxon>Acetobacteraceae</taxon>
        <taxon>Sabulicella</taxon>
    </lineage>
</organism>
<dbReference type="Proteomes" id="UP001526430">
    <property type="component" value="Unassembled WGS sequence"/>
</dbReference>
<protein>
    <recommendedName>
        <fullName evidence="3">Metal-sensing transcriptional repressor</fullName>
    </recommendedName>
</protein>
<gene>
    <name evidence="1" type="ORF">OF850_22385</name>
</gene>
<reference evidence="1 2" key="1">
    <citation type="submission" date="2022-10" db="EMBL/GenBank/DDBJ databases">
        <title>Roseococcus glaciei nov., sp. nov., isolated from glacier.</title>
        <authorList>
            <person name="Liu Q."/>
            <person name="Xin Y.-H."/>
        </authorList>
    </citation>
    <scope>NUCLEOTIDE SEQUENCE [LARGE SCALE GENOMIC DNA]</scope>
    <source>
        <strain evidence="1 2">MDT2-1-1</strain>
    </source>
</reference>
<keyword evidence="2" id="KW-1185">Reference proteome</keyword>
<evidence type="ECO:0008006" key="3">
    <source>
        <dbReference type="Google" id="ProtNLM"/>
    </source>
</evidence>
<comment type="caution">
    <text evidence="1">The sequence shown here is derived from an EMBL/GenBank/DDBJ whole genome shotgun (WGS) entry which is preliminary data.</text>
</comment>
<accession>A0ABT3P1P8</accession>
<evidence type="ECO:0000313" key="2">
    <source>
        <dbReference type="Proteomes" id="UP001526430"/>
    </source>
</evidence>